<gene>
    <name evidence="3" type="ORF">LUZ62_001485</name>
</gene>
<protein>
    <submittedName>
        <fullName evidence="3">E3 ubiquitin-protein ligase</fullName>
    </submittedName>
</protein>
<dbReference type="PANTHER" id="PTHR37391:SF12">
    <property type="entry name" value="OS02G0828500 PROTEIN"/>
    <property type="match status" value="1"/>
</dbReference>
<evidence type="ECO:0000256" key="1">
    <source>
        <dbReference type="SAM" id="MobiDB-lite"/>
    </source>
</evidence>
<organism evidence="3 4">
    <name type="scientific">Rhynchospora pubera</name>
    <dbReference type="NCBI Taxonomy" id="906938"/>
    <lineage>
        <taxon>Eukaryota</taxon>
        <taxon>Viridiplantae</taxon>
        <taxon>Streptophyta</taxon>
        <taxon>Embryophyta</taxon>
        <taxon>Tracheophyta</taxon>
        <taxon>Spermatophyta</taxon>
        <taxon>Magnoliopsida</taxon>
        <taxon>Liliopsida</taxon>
        <taxon>Poales</taxon>
        <taxon>Cyperaceae</taxon>
        <taxon>Cyperoideae</taxon>
        <taxon>Rhynchosporeae</taxon>
        <taxon>Rhynchospora</taxon>
    </lineage>
</organism>
<evidence type="ECO:0000313" key="4">
    <source>
        <dbReference type="Proteomes" id="UP001140206"/>
    </source>
</evidence>
<dbReference type="Pfam" id="PF20680">
    <property type="entry name" value="DUF6817"/>
    <property type="match status" value="1"/>
</dbReference>
<evidence type="ECO:0000259" key="2">
    <source>
        <dbReference type="Pfam" id="PF20680"/>
    </source>
</evidence>
<dbReference type="EMBL" id="JAMFTS010005392">
    <property type="protein sequence ID" value="KAJ4733622.1"/>
    <property type="molecule type" value="Genomic_DNA"/>
</dbReference>
<feature type="compositionally biased region" description="Basic and acidic residues" evidence="1">
    <location>
        <begin position="433"/>
        <end position="442"/>
    </location>
</feature>
<dbReference type="InterPro" id="IPR049202">
    <property type="entry name" value="DUF6817"/>
</dbReference>
<evidence type="ECO:0000313" key="3">
    <source>
        <dbReference type="EMBL" id="KAJ4733622.1"/>
    </source>
</evidence>
<feature type="domain" description="DUF6817" evidence="2">
    <location>
        <begin position="46"/>
        <end position="130"/>
    </location>
</feature>
<reference evidence="3" key="1">
    <citation type="submission" date="2022-08" db="EMBL/GenBank/DDBJ databases">
        <authorList>
            <person name="Marques A."/>
        </authorList>
    </citation>
    <scope>NUCLEOTIDE SEQUENCE</scope>
    <source>
        <strain evidence="3">RhyPub2mFocal</strain>
        <tissue evidence="3">Leaves</tissue>
    </source>
</reference>
<accession>A0AAV8ASS5</accession>
<sequence length="507" mass="57750">MPTYTHLFSSPPPTRDFSALLSAARPFLRGELQTVDPDLPSLTSILCATGVGECYHRKGNVISHLFGVYRILKIWCAPDSVARCGLFHSSYSNSYAPLAIFDAGTSRDYVKSIIGEEAERLVYLFCVVHRHRLIFHDLLVHYTDSELVEHLSASETSVKEAKEKGVFDSSEPWRKKLQGIIPAEGIKVEHIKTGEDVIISRRVMALFLFMTVADFSDQFVDYEDKLFGNEDGRLEFLGDNSTAFWPGTGKPGLWMNQMSRIAALYSLLAIEEEMYIEERKQKGGADKEDGRDEEIELVLPPVFDYCTKLVDPNDQITARDLYWDAIFIKEWEKAEKLLVESCAKNPFVGEPHLVLAQVYLNGKRYEEAEREAEIGLRLLLEWGTSWDKRMTWEGWISWGRVMLGKVKERDWPTSAWGITNLEIETETVTFEPEKAAKKEPAKQGKKKAITVNSDDGMNERSEDEDFEMEKKGRGKQPPKEKAAPAARKRCPVAQKKSLMPRSLYLRC</sequence>
<keyword evidence="4" id="KW-1185">Reference proteome</keyword>
<name>A0AAV8ASS5_9POAL</name>
<dbReference type="PANTHER" id="PTHR37391">
    <property type="entry name" value="E3 UBIQUITIN-PROTEIN LIGASE"/>
    <property type="match status" value="1"/>
</dbReference>
<dbReference type="AlphaFoldDB" id="A0AAV8ASS5"/>
<dbReference type="Proteomes" id="UP001140206">
    <property type="component" value="Unassembled WGS sequence"/>
</dbReference>
<feature type="region of interest" description="Disordered" evidence="1">
    <location>
        <begin position="433"/>
        <end position="494"/>
    </location>
</feature>
<proteinExistence type="predicted"/>
<comment type="caution">
    <text evidence="3">The sequence shown here is derived from an EMBL/GenBank/DDBJ whole genome shotgun (WGS) entry which is preliminary data.</text>
</comment>